<dbReference type="Proteomes" id="UP001055879">
    <property type="component" value="Linkage Group LG15"/>
</dbReference>
<keyword evidence="2" id="KW-1185">Reference proteome</keyword>
<sequence>MKMRKAKTIWIKRNAGSMRRVKSVLEKAGVELSWPWSRHGVNLLALDYLMVSALMTSVLIWSSKSNLEGVSSTLSVPCPLFQVMMDAFGTQTGLYGTEIRRSNLTMVNNKRCS</sequence>
<name>A0ACB8XUB5_ARCLA</name>
<protein>
    <submittedName>
        <fullName evidence="1">Uncharacterized protein</fullName>
    </submittedName>
</protein>
<gene>
    <name evidence="1" type="ORF">L6452_39987</name>
</gene>
<evidence type="ECO:0000313" key="1">
    <source>
        <dbReference type="EMBL" id="KAI3673857.1"/>
    </source>
</evidence>
<organism evidence="1 2">
    <name type="scientific">Arctium lappa</name>
    <name type="common">Greater burdock</name>
    <name type="synonym">Lappa major</name>
    <dbReference type="NCBI Taxonomy" id="4217"/>
    <lineage>
        <taxon>Eukaryota</taxon>
        <taxon>Viridiplantae</taxon>
        <taxon>Streptophyta</taxon>
        <taxon>Embryophyta</taxon>
        <taxon>Tracheophyta</taxon>
        <taxon>Spermatophyta</taxon>
        <taxon>Magnoliopsida</taxon>
        <taxon>eudicotyledons</taxon>
        <taxon>Gunneridae</taxon>
        <taxon>Pentapetalae</taxon>
        <taxon>asterids</taxon>
        <taxon>campanulids</taxon>
        <taxon>Asterales</taxon>
        <taxon>Asteraceae</taxon>
        <taxon>Carduoideae</taxon>
        <taxon>Cardueae</taxon>
        <taxon>Arctiinae</taxon>
        <taxon>Arctium</taxon>
    </lineage>
</organism>
<evidence type="ECO:0000313" key="2">
    <source>
        <dbReference type="Proteomes" id="UP001055879"/>
    </source>
</evidence>
<reference evidence="1 2" key="2">
    <citation type="journal article" date="2022" name="Mol. Ecol. Resour.">
        <title>The genomes of chicory, endive, great burdock and yacon provide insights into Asteraceae paleo-polyploidization history and plant inulin production.</title>
        <authorList>
            <person name="Fan W."/>
            <person name="Wang S."/>
            <person name="Wang H."/>
            <person name="Wang A."/>
            <person name="Jiang F."/>
            <person name="Liu H."/>
            <person name="Zhao H."/>
            <person name="Xu D."/>
            <person name="Zhang Y."/>
        </authorList>
    </citation>
    <scope>NUCLEOTIDE SEQUENCE [LARGE SCALE GENOMIC DNA]</scope>
    <source>
        <strain evidence="2">cv. Niubang</strain>
    </source>
</reference>
<dbReference type="EMBL" id="CM042061">
    <property type="protein sequence ID" value="KAI3673857.1"/>
    <property type="molecule type" value="Genomic_DNA"/>
</dbReference>
<proteinExistence type="predicted"/>
<accession>A0ACB8XUB5</accession>
<comment type="caution">
    <text evidence="1">The sequence shown here is derived from an EMBL/GenBank/DDBJ whole genome shotgun (WGS) entry which is preliminary data.</text>
</comment>
<reference evidence="2" key="1">
    <citation type="journal article" date="2022" name="Mol. Ecol. Resour.">
        <title>The genomes of chicory, endive, great burdock and yacon provide insights into Asteraceae palaeo-polyploidization history and plant inulin production.</title>
        <authorList>
            <person name="Fan W."/>
            <person name="Wang S."/>
            <person name="Wang H."/>
            <person name="Wang A."/>
            <person name="Jiang F."/>
            <person name="Liu H."/>
            <person name="Zhao H."/>
            <person name="Xu D."/>
            <person name="Zhang Y."/>
        </authorList>
    </citation>
    <scope>NUCLEOTIDE SEQUENCE [LARGE SCALE GENOMIC DNA]</scope>
    <source>
        <strain evidence="2">cv. Niubang</strain>
    </source>
</reference>